<dbReference type="AlphaFoldDB" id="A0A6P8JL34"/>
<dbReference type="InterPro" id="IPR051336">
    <property type="entry name" value="RhoGEF_Guanine_NuclExch_SF"/>
</dbReference>
<gene>
    <name evidence="9" type="primary">LOC117135704</name>
</gene>
<organism evidence="8 9">
    <name type="scientific">Drosophila mauritiana</name>
    <name type="common">Fruit fly</name>
    <dbReference type="NCBI Taxonomy" id="7226"/>
    <lineage>
        <taxon>Eukaryota</taxon>
        <taxon>Metazoa</taxon>
        <taxon>Ecdysozoa</taxon>
        <taxon>Arthropoda</taxon>
        <taxon>Hexapoda</taxon>
        <taxon>Insecta</taxon>
        <taxon>Pterygota</taxon>
        <taxon>Neoptera</taxon>
        <taxon>Endopterygota</taxon>
        <taxon>Diptera</taxon>
        <taxon>Brachycera</taxon>
        <taxon>Muscomorpha</taxon>
        <taxon>Ephydroidea</taxon>
        <taxon>Drosophilidae</taxon>
        <taxon>Drosophila</taxon>
        <taxon>Sophophora</taxon>
    </lineage>
</organism>
<keyword evidence="8" id="KW-1185">Reference proteome</keyword>
<reference evidence="9" key="1">
    <citation type="submission" date="2025-08" db="UniProtKB">
        <authorList>
            <consortium name="RefSeq"/>
        </authorList>
    </citation>
    <scope>IDENTIFICATION</scope>
    <source>
        <strain evidence="9">Mau12</strain>
        <tissue evidence="9">Whole Body</tissue>
    </source>
</reference>
<evidence type="ECO:0000256" key="5">
    <source>
        <dbReference type="SAM" id="MobiDB-lite"/>
    </source>
</evidence>
<evidence type="ECO:0000256" key="2">
    <source>
        <dbReference type="ARBA" id="ARBA00022490"/>
    </source>
</evidence>
<dbReference type="SUPFAM" id="SSF48065">
    <property type="entry name" value="DBL homology domain (DH-domain)"/>
    <property type="match status" value="1"/>
</dbReference>
<protein>
    <submittedName>
        <fullName evidence="9">Uncharacterized protein LOC117135704 isoform X1</fullName>
    </submittedName>
</protein>
<keyword evidence="2" id="KW-0963">Cytoplasm</keyword>
<dbReference type="InterPro" id="IPR035899">
    <property type="entry name" value="DBL_dom_sf"/>
</dbReference>
<dbReference type="RefSeq" id="XP_033152011.1">
    <property type="nucleotide sequence ID" value="XM_033296120.1"/>
</dbReference>
<dbReference type="SMART" id="SM00325">
    <property type="entry name" value="RhoGEF"/>
    <property type="match status" value="1"/>
</dbReference>
<dbReference type="PROSITE" id="PS50003">
    <property type="entry name" value="PH_DOMAIN"/>
    <property type="match status" value="1"/>
</dbReference>
<dbReference type="InterPro" id="IPR001331">
    <property type="entry name" value="GDS_CDC24_CS"/>
</dbReference>
<dbReference type="Pfam" id="PF22697">
    <property type="entry name" value="SOS1_NGEF_PH"/>
    <property type="match status" value="1"/>
</dbReference>
<sequence>MSAPKMQMHPPTKMEEDSDSRNGGAYVPKMELLMTHYIHEGKNAIMYRSSEPQFAARRNKKTRFVGNRRQLRNLSQPENSHKTSRSLCPDTAKSEPKVYSLRFVLNKSEDKEYKSMLKAPDDFSQSSCLCHNLSNANTEAGYQNDGSLKGQCDYSDFLTTAGGIQSRADRIARIETCGIRTHLQPEAQILKPVTELNETRFDQHSPDWVFKNSRIGDVSNSSKVSAYSSESPPEEYKGRTLYQATKLECAYKKNRRPLITTERKMSIAEAERPQTNYTDIKCDYKTCSISQGLHHNKAVLNKVPPSKQCKPFHSVDYDYYENIQKLHLSKESERQIRDHGDPNDLQNFLKKNLIKATTNELLKAAAQSTKKCNIDLERKLNDLNIREEDHNFNDSGNSYKNDPYLVSMSKMNSCKFMRSYNRDCETIFPTDDHSDLNEFRKSFRPQSVDLSSSASVSLSSCDGSCLNNDSMCGSEEDCCECNEYQCIASPPNDLSKDCLNAVEGVFCNTEYDDFHENITSSCCCSESLCNDDDGGSYFDEGLSVDIKSKNVQSLHESGADEKLTRKAILMVKTEDINDVTQGITDGTTYFTGSLNITHLPKSSEIFKSPQDPEMQRHRRGHVLKELFETEKIYVNEIASILKGYYDRLKSDESAPASLQGKANVLFGNLDEIYSFHNDVFLKDLESCISVTERVALCFVKRRDTFYQLYSFYCQNIQRSEKLRETLVDTHMFFKECQIGLGHKLPLAAYLLKPVQRITKYQLLLKDLLLFTDNDSCINELKKALDCMLIVLKCVNDSMHQISITGFSGDLAQQGELLMQDSFQVWIESKKDIRLRMKPKRRHIFLYQKSLLLCKQTSKSGYNKSSYQFKSDVKMSQIGLTESVSGDAKRFEVWLKGRQEVYTLQASTIGVKEMWVAEIKRVLFNQLEKLKGDQIARYNIRNQSLWQKSSCEAPNITHCSLGRKKCCELPPNDSNRNTNIRSVKTCLSDQNIVNGPFVQDHIEKNSWSSDCSDIDEDKTINPILMQKTGQQKLLWNRSSSHQVFIKSKYILSRKTVNN</sequence>
<dbReference type="Gene3D" id="2.30.29.30">
    <property type="entry name" value="Pleckstrin-homology domain (PH domain)/Phosphotyrosine-binding domain (PTB)"/>
    <property type="match status" value="1"/>
</dbReference>
<dbReference type="Pfam" id="PF00621">
    <property type="entry name" value="RhoGEF"/>
    <property type="match status" value="1"/>
</dbReference>
<comment type="subcellular location">
    <subcellularLocation>
        <location evidence="1">Cytoplasm</location>
    </subcellularLocation>
</comment>
<evidence type="ECO:0000313" key="9">
    <source>
        <dbReference type="RefSeq" id="XP_033152011.1"/>
    </source>
</evidence>
<evidence type="ECO:0000259" key="7">
    <source>
        <dbReference type="PROSITE" id="PS50010"/>
    </source>
</evidence>
<evidence type="ECO:0000256" key="4">
    <source>
        <dbReference type="ARBA" id="ARBA00022658"/>
    </source>
</evidence>
<dbReference type="Proteomes" id="UP000515162">
    <property type="component" value="Chromosome 2R"/>
</dbReference>
<feature type="domain" description="DH" evidence="7">
    <location>
        <begin position="618"/>
        <end position="797"/>
    </location>
</feature>
<dbReference type="SMART" id="SM00233">
    <property type="entry name" value="PH"/>
    <property type="match status" value="1"/>
</dbReference>
<keyword evidence="3" id="KW-0597">Phosphoprotein</keyword>
<name>A0A6P8JL34_DROMA</name>
<evidence type="ECO:0000256" key="3">
    <source>
        <dbReference type="ARBA" id="ARBA00022553"/>
    </source>
</evidence>
<dbReference type="FunFam" id="1.20.900.10:FF:000008">
    <property type="entry name" value="rho guanine nucleotide exchange factor 25"/>
    <property type="match status" value="1"/>
</dbReference>
<accession>A0A6P8JL34</accession>
<dbReference type="GeneID" id="117135704"/>
<dbReference type="PANTHER" id="PTHR22826:SF211">
    <property type="entry name" value="LD43457P"/>
    <property type="match status" value="1"/>
</dbReference>
<dbReference type="InterPro" id="IPR011993">
    <property type="entry name" value="PH-like_dom_sf"/>
</dbReference>
<dbReference type="FunFam" id="2.30.29.30:FF:000078">
    <property type="entry name" value="Guanine nucleotide exchange factor DBS"/>
    <property type="match status" value="1"/>
</dbReference>
<dbReference type="SUPFAM" id="SSF50729">
    <property type="entry name" value="PH domain-like"/>
    <property type="match status" value="1"/>
</dbReference>
<proteinExistence type="predicted"/>
<dbReference type="InterPro" id="IPR000219">
    <property type="entry name" value="DH_dom"/>
</dbReference>
<feature type="region of interest" description="Disordered" evidence="5">
    <location>
        <begin position="66"/>
        <end position="91"/>
    </location>
</feature>
<keyword evidence="4" id="KW-0344">Guanine-nucleotide releasing factor</keyword>
<dbReference type="GO" id="GO:0035556">
    <property type="term" value="P:intracellular signal transduction"/>
    <property type="evidence" value="ECO:0007669"/>
    <property type="project" value="InterPro"/>
</dbReference>
<dbReference type="CDD" id="cd00160">
    <property type="entry name" value="RhoGEF"/>
    <property type="match status" value="1"/>
</dbReference>
<dbReference type="GO" id="GO:0005085">
    <property type="term" value="F:guanyl-nucleotide exchange factor activity"/>
    <property type="evidence" value="ECO:0007669"/>
    <property type="project" value="UniProtKB-KW"/>
</dbReference>
<evidence type="ECO:0000256" key="1">
    <source>
        <dbReference type="ARBA" id="ARBA00004496"/>
    </source>
</evidence>
<dbReference type="PANTHER" id="PTHR22826">
    <property type="entry name" value="RHO GUANINE EXCHANGE FACTOR-RELATED"/>
    <property type="match status" value="1"/>
</dbReference>
<evidence type="ECO:0000313" key="8">
    <source>
        <dbReference type="Proteomes" id="UP000515162"/>
    </source>
</evidence>
<feature type="region of interest" description="Disordered" evidence="5">
    <location>
        <begin position="1"/>
        <end position="25"/>
    </location>
</feature>
<evidence type="ECO:0000259" key="6">
    <source>
        <dbReference type="PROSITE" id="PS50003"/>
    </source>
</evidence>
<feature type="domain" description="PH" evidence="6">
    <location>
        <begin position="809"/>
        <end position="923"/>
    </location>
</feature>
<dbReference type="PROSITE" id="PS50010">
    <property type="entry name" value="DH_2"/>
    <property type="match status" value="1"/>
</dbReference>
<dbReference type="InterPro" id="IPR001849">
    <property type="entry name" value="PH_domain"/>
</dbReference>
<dbReference type="PROSITE" id="PS00741">
    <property type="entry name" value="DH_1"/>
    <property type="match status" value="1"/>
</dbReference>
<dbReference type="InterPro" id="IPR055251">
    <property type="entry name" value="SOS1_NGEF_PH"/>
</dbReference>
<dbReference type="GO" id="GO:0005737">
    <property type="term" value="C:cytoplasm"/>
    <property type="evidence" value="ECO:0007669"/>
    <property type="project" value="UniProtKB-SubCell"/>
</dbReference>
<dbReference type="Gene3D" id="1.20.900.10">
    <property type="entry name" value="Dbl homology (DH) domain"/>
    <property type="match status" value="1"/>
</dbReference>